<dbReference type="Proteomes" id="UP000324897">
    <property type="component" value="Unassembled WGS sequence"/>
</dbReference>
<name>A0A5J9SW78_9POAL</name>
<evidence type="ECO:0000313" key="3">
    <source>
        <dbReference type="Proteomes" id="UP000324897"/>
    </source>
</evidence>
<feature type="compositionally biased region" description="Low complexity" evidence="1">
    <location>
        <begin position="1"/>
        <end position="13"/>
    </location>
</feature>
<dbReference type="EMBL" id="RWGY01000213">
    <property type="protein sequence ID" value="TVU03177.1"/>
    <property type="molecule type" value="Genomic_DNA"/>
</dbReference>
<sequence>MSSLLSSSPSGKSPHPRASLVSSPPISYRRGAQLVVEDGMEAGRCPLPDRPRAWLGNQAQTPAVALGVAVDGVGQAHVEVPIPSLKKSEVLVKVEAASINPADWKIQKGMLRPFLSKFPCIP</sequence>
<reference evidence="2 3" key="1">
    <citation type="journal article" date="2019" name="Sci. Rep.">
        <title>A high-quality genome of Eragrostis curvula grass provides insights into Poaceae evolution and supports new strategies to enhance forage quality.</title>
        <authorList>
            <person name="Carballo J."/>
            <person name="Santos B.A.C.M."/>
            <person name="Zappacosta D."/>
            <person name="Garbus I."/>
            <person name="Selva J.P."/>
            <person name="Gallo C.A."/>
            <person name="Diaz A."/>
            <person name="Albertini E."/>
            <person name="Caccamo M."/>
            <person name="Echenique V."/>
        </authorList>
    </citation>
    <scope>NUCLEOTIDE SEQUENCE [LARGE SCALE GENOMIC DNA]</scope>
    <source>
        <strain evidence="3">cv. Victoria</strain>
        <tissue evidence="2">Leaf</tissue>
    </source>
</reference>
<feature type="non-terminal residue" evidence="2">
    <location>
        <position position="1"/>
    </location>
</feature>
<gene>
    <name evidence="2" type="ORF">EJB05_51279</name>
</gene>
<proteinExistence type="predicted"/>
<dbReference type="InterPro" id="IPR011032">
    <property type="entry name" value="GroES-like_sf"/>
</dbReference>
<keyword evidence="3" id="KW-1185">Reference proteome</keyword>
<protein>
    <submittedName>
        <fullName evidence="2">Uncharacterized protein</fullName>
    </submittedName>
</protein>
<dbReference type="SUPFAM" id="SSF50129">
    <property type="entry name" value="GroES-like"/>
    <property type="match status" value="1"/>
</dbReference>
<feature type="non-terminal residue" evidence="2">
    <location>
        <position position="122"/>
    </location>
</feature>
<dbReference type="Gramene" id="TVU03177">
    <property type="protein sequence ID" value="TVU03177"/>
    <property type="gene ID" value="EJB05_51279"/>
</dbReference>
<evidence type="ECO:0000313" key="2">
    <source>
        <dbReference type="EMBL" id="TVU03177.1"/>
    </source>
</evidence>
<dbReference type="AlphaFoldDB" id="A0A5J9SW78"/>
<organism evidence="2 3">
    <name type="scientific">Eragrostis curvula</name>
    <name type="common">weeping love grass</name>
    <dbReference type="NCBI Taxonomy" id="38414"/>
    <lineage>
        <taxon>Eukaryota</taxon>
        <taxon>Viridiplantae</taxon>
        <taxon>Streptophyta</taxon>
        <taxon>Embryophyta</taxon>
        <taxon>Tracheophyta</taxon>
        <taxon>Spermatophyta</taxon>
        <taxon>Magnoliopsida</taxon>
        <taxon>Liliopsida</taxon>
        <taxon>Poales</taxon>
        <taxon>Poaceae</taxon>
        <taxon>PACMAD clade</taxon>
        <taxon>Chloridoideae</taxon>
        <taxon>Eragrostideae</taxon>
        <taxon>Eragrostidinae</taxon>
        <taxon>Eragrostis</taxon>
    </lineage>
</organism>
<feature type="region of interest" description="Disordered" evidence="1">
    <location>
        <begin position="1"/>
        <end position="25"/>
    </location>
</feature>
<dbReference type="PANTHER" id="PTHR44013">
    <property type="entry name" value="ZINC-TYPE ALCOHOL DEHYDROGENASE-LIKE PROTEIN C16A3.02C"/>
    <property type="match status" value="1"/>
</dbReference>
<dbReference type="OrthoDB" id="48317at2759"/>
<dbReference type="InterPro" id="IPR052733">
    <property type="entry name" value="Chloroplast_QOR"/>
</dbReference>
<dbReference type="Gene3D" id="3.90.180.10">
    <property type="entry name" value="Medium-chain alcohol dehydrogenases, catalytic domain"/>
    <property type="match status" value="1"/>
</dbReference>
<comment type="caution">
    <text evidence="2">The sequence shown here is derived from an EMBL/GenBank/DDBJ whole genome shotgun (WGS) entry which is preliminary data.</text>
</comment>
<evidence type="ECO:0000256" key="1">
    <source>
        <dbReference type="SAM" id="MobiDB-lite"/>
    </source>
</evidence>
<dbReference type="PANTHER" id="PTHR44013:SF6">
    <property type="entry name" value="OS04G0359100 PROTEIN"/>
    <property type="match status" value="1"/>
</dbReference>
<accession>A0A5J9SW78</accession>